<keyword evidence="1 5" id="KW-0378">Hydrolase</keyword>
<dbReference type="Pfam" id="PF01546">
    <property type="entry name" value="Peptidase_M20"/>
    <property type="match status" value="1"/>
</dbReference>
<proteinExistence type="predicted"/>
<evidence type="ECO:0000313" key="4">
    <source>
        <dbReference type="EMBL" id="QRO52009.1"/>
    </source>
</evidence>
<dbReference type="Proteomes" id="UP000654720">
    <property type="component" value="Chromosome"/>
</dbReference>
<sequence length="386" mass="42653">MGIEEIYPLAVEFRRYFHQHPEFAMQEVETQRYIAEVLERNGIPYQKVGTGLIATVGKGEKCIAIRADMDALKVKEETGLSYCSQNEGMMHACGHDMHMAMVLGAALVLKSGEDKLQGTIKIIFQPSEEKRPGGARLLLPELLKEPVPQAIFGQHVFPNLPTGTVGIRPGAFFASSDNIIFSVEGKGTHAAMPHMGSDPILATACLIQFYQTLITKFRDPLIPAVLSITSIHGGTCNNVIPDRVDVLGTVRTHDNSLRYKIFELIEEKSNSICDLYGCTFHLDKTWNGLPVLVNDKSLTEFVKKNATDLLGEQNVILMDHLTLGEDFAIYLEKIPGVFWVLGVRPPEQESMPPLHNPGMAPDENAMKAGIALMVENCVQMLSPRNV</sequence>
<dbReference type="PANTHER" id="PTHR11014:SF63">
    <property type="entry name" value="METALLOPEPTIDASE, PUTATIVE (AFU_ORTHOLOGUE AFUA_6G09600)-RELATED"/>
    <property type="match status" value="1"/>
</dbReference>
<protein>
    <submittedName>
        <fullName evidence="5">Amidohydrolase</fullName>
    </submittedName>
</protein>
<name>A0A412WZF5_9BACT</name>
<reference evidence="4 9" key="2">
    <citation type="submission" date="2021-02" db="EMBL/GenBank/DDBJ databases">
        <title>FDA dAtabase for Regulatory Grade micrObial Sequences (FDA-ARGOS): Supporting development and validation of Infectious Disease Dx tests.</title>
        <authorList>
            <person name="Carlson P."/>
            <person name="Fischbach M."/>
            <person name="Hastie J."/>
            <person name="Bilen M."/>
            <person name="Cheng A."/>
            <person name="Tallon L."/>
            <person name="Sadzewicz L."/>
            <person name="Zhao X."/>
            <person name="Boylan J."/>
            <person name="Ott S."/>
            <person name="Bowen H."/>
            <person name="Vavikolanu K."/>
            <person name="Mehta A."/>
            <person name="Aluvathingal J."/>
            <person name="Nadendla S."/>
            <person name="Yan Y."/>
            <person name="Sichtig H."/>
        </authorList>
    </citation>
    <scope>NUCLEOTIDE SEQUENCE [LARGE SCALE GENOMIC DNA]</scope>
    <source>
        <strain evidence="4 9">FDAARGOS_1229</strain>
    </source>
</reference>
<dbReference type="Pfam" id="PF07687">
    <property type="entry name" value="M20_dimer"/>
    <property type="match status" value="1"/>
</dbReference>
<evidence type="ECO:0000256" key="2">
    <source>
        <dbReference type="PIRSR" id="PIRSR005962-1"/>
    </source>
</evidence>
<comment type="cofactor">
    <cofactor evidence="2">
        <name>Mn(2+)</name>
        <dbReference type="ChEBI" id="CHEBI:29035"/>
    </cofactor>
    <text evidence="2">The Mn(2+) ion enhances activity.</text>
</comment>
<dbReference type="SUPFAM" id="SSF55031">
    <property type="entry name" value="Bacterial exopeptidase dimerisation domain"/>
    <property type="match status" value="1"/>
</dbReference>
<dbReference type="EMBL" id="QRZA01000014">
    <property type="protein sequence ID" value="RGV33266.1"/>
    <property type="molecule type" value="Genomic_DNA"/>
</dbReference>
<feature type="domain" description="Peptidase M20 dimerisation" evidence="3">
    <location>
        <begin position="182"/>
        <end position="271"/>
    </location>
</feature>
<dbReference type="CDD" id="cd03886">
    <property type="entry name" value="M20_Acy1"/>
    <property type="match status" value="1"/>
</dbReference>
<feature type="binding site" evidence="2">
    <location>
        <position position="129"/>
    </location>
    <ligand>
        <name>Mn(2+)</name>
        <dbReference type="ChEBI" id="CHEBI:29035"/>
        <label>2</label>
    </ligand>
</feature>
<evidence type="ECO:0000313" key="9">
    <source>
        <dbReference type="Proteomes" id="UP000654720"/>
    </source>
</evidence>
<evidence type="ECO:0000313" key="6">
    <source>
        <dbReference type="EMBL" id="RGY20981.1"/>
    </source>
</evidence>
<dbReference type="SUPFAM" id="SSF53187">
    <property type="entry name" value="Zn-dependent exopeptidases"/>
    <property type="match status" value="1"/>
</dbReference>
<dbReference type="NCBIfam" id="TIGR01891">
    <property type="entry name" value="amidohydrolases"/>
    <property type="match status" value="1"/>
</dbReference>
<evidence type="ECO:0000313" key="7">
    <source>
        <dbReference type="Proteomes" id="UP000283589"/>
    </source>
</evidence>
<keyword evidence="2" id="KW-0479">Metal-binding</keyword>
<dbReference type="PANTHER" id="PTHR11014">
    <property type="entry name" value="PEPTIDASE M20 FAMILY MEMBER"/>
    <property type="match status" value="1"/>
</dbReference>
<dbReference type="Gene3D" id="3.30.70.360">
    <property type="match status" value="1"/>
</dbReference>
<evidence type="ECO:0000313" key="5">
    <source>
        <dbReference type="EMBL" id="RGV33266.1"/>
    </source>
</evidence>
<dbReference type="Proteomes" id="UP000283589">
    <property type="component" value="Unassembled WGS sequence"/>
</dbReference>
<organism evidence="5 7">
    <name type="scientific">Butyricimonas virosa</name>
    <dbReference type="NCBI Taxonomy" id="544645"/>
    <lineage>
        <taxon>Bacteria</taxon>
        <taxon>Pseudomonadati</taxon>
        <taxon>Bacteroidota</taxon>
        <taxon>Bacteroidia</taxon>
        <taxon>Bacteroidales</taxon>
        <taxon>Odoribacteraceae</taxon>
        <taxon>Butyricimonas</taxon>
    </lineage>
</organism>
<keyword evidence="2" id="KW-0464">Manganese</keyword>
<dbReference type="InterPro" id="IPR002933">
    <property type="entry name" value="Peptidase_M20"/>
</dbReference>
<accession>A0A412WZF5</accession>
<dbReference type="GO" id="GO:0046872">
    <property type="term" value="F:metal ion binding"/>
    <property type="evidence" value="ECO:0007669"/>
    <property type="project" value="UniProtKB-KW"/>
</dbReference>
<dbReference type="Proteomes" id="UP000286063">
    <property type="component" value="Unassembled WGS sequence"/>
</dbReference>
<dbReference type="OrthoDB" id="9776731at2"/>
<keyword evidence="9" id="KW-1185">Reference proteome</keyword>
<feature type="binding site" evidence="2">
    <location>
        <position position="95"/>
    </location>
    <ligand>
        <name>Mn(2+)</name>
        <dbReference type="ChEBI" id="CHEBI:29035"/>
        <label>2</label>
    </ligand>
</feature>
<evidence type="ECO:0000313" key="8">
    <source>
        <dbReference type="Proteomes" id="UP000286063"/>
    </source>
</evidence>
<dbReference type="InterPro" id="IPR011650">
    <property type="entry name" value="Peptidase_M20_dimer"/>
</dbReference>
<dbReference type="PIRSF" id="PIRSF005962">
    <property type="entry name" value="Pept_M20D_amidohydro"/>
    <property type="match status" value="1"/>
</dbReference>
<gene>
    <name evidence="5" type="ORF">DWW18_11265</name>
    <name evidence="6" type="ORF">DXA50_01940</name>
    <name evidence="4" type="ORF">I6J59_12215</name>
</gene>
<feature type="binding site" evidence="2">
    <location>
        <position position="155"/>
    </location>
    <ligand>
        <name>Mn(2+)</name>
        <dbReference type="ChEBI" id="CHEBI:29035"/>
        <label>2</label>
    </ligand>
</feature>
<dbReference type="GO" id="GO:0016787">
    <property type="term" value="F:hydrolase activity"/>
    <property type="evidence" value="ECO:0007669"/>
    <property type="project" value="UniProtKB-KW"/>
</dbReference>
<dbReference type="InterPro" id="IPR036264">
    <property type="entry name" value="Bact_exopeptidase_dim_dom"/>
</dbReference>
<reference evidence="7 8" key="1">
    <citation type="submission" date="2018-08" db="EMBL/GenBank/DDBJ databases">
        <title>A genome reference for cultivated species of the human gut microbiota.</title>
        <authorList>
            <person name="Zou Y."/>
            <person name="Xue W."/>
            <person name="Luo G."/>
        </authorList>
    </citation>
    <scope>NUCLEOTIDE SEQUENCE [LARGE SCALE GENOMIC DNA]</scope>
    <source>
        <strain evidence="5 7">AF14-49</strain>
        <strain evidence="6 8">OF02-7</strain>
    </source>
</reference>
<dbReference type="EMBL" id="QSCR01000002">
    <property type="protein sequence ID" value="RGY20981.1"/>
    <property type="molecule type" value="Genomic_DNA"/>
</dbReference>
<feature type="binding site" evidence="2">
    <location>
        <position position="93"/>
    </location>
    <ligand>
        <name>Mn(2+)</name>
        <dbReference type="ChEBI" id="CHEBI:29035"/>
        <label>2</label>
    </ligand>
</feature>
<evidence type="ECO:0000256" key="1">
    <source>
        <dbReference type="ARBA" id="ARBA00022801"/>
    </source>
</evidence>
<dbReference type="Gene3D" id="3.40.630.10">
    <property type="entry name" value="Zn peptidases"/>
    <property type="match status" value="1"/>
</dbReference>
<dbReference type="STRING" id="1121130.GCA_000519105_00083"/>
<feature type="binding site" evidence="2">
    <location>
        <position position="355"/>
    </location>
    <ligand>
        <name>Mn(2+)</name>
        <dbReference type="ChEBI" id="CHEBI:29035"/>
        <label>2</label>
    </ligand>
</feature>
<dbReference type="AlphaFoldDB" id="A0A412WZF5"/>
<dbReference type="InterPro" id="IPR017439">
    <property type="entry name" value="Amidohydrolase"/>
</dbReference>
<dbReference type="EMBL" id="CP069450">
    <property type="protein sequence ID" value="QRO52009.1"/>
    <property type="molecule type" value="Genomic_DNA"/>
</dbReference>
<evidence type="ECO:0000259" key="3">
    <source>
        <dbReference type="Pfam" id="PF07687"/>
    </source>
</evidence>